<keyword evidence="1" id="KW-0472">Membrane</keyword>
<accession>A0A328AZU7</accession>
<evidence type="ECO:0000313" key="3">
    <source>
        <dbReference type="Proteomes" id="UP000249842"/>
    </source>
</evidence>
<organism evidence="2 3">
    <name type="scientific">Phenylobacterium hankyongense</name>
    <dbReference type="NCBI Taxonomy" id="1813876"/>
    <lineage>
        <taxon>Bacteria</taxon>
        <taxon>Pseudomonadati</taxon>
        <taxon>Pseudomonadota</taxon>
        <taxon>Alphaproteobacteria</taxon>
        <taxon>Caulobacterales</taxon>
        <taxon>Caulobacteraceae</taxon>
        <taxon>Phenylobacterium</taxon>
    </lineage>
</organism>
<dbReference type="AlphaFoldDB" id="A0A328AZU7"/>
<evidence type="ECO:0000256" key="1">
    <source>
        <dbReference type="SAM" id="Phobius"/>
    </source>
</evidence>
<protein>
    <recommendedName>
        <fullName evidence="4">GGDEF domain-containing protein</fullName>
    </recommendedName>
</protein>
<sequence>MPDPISLLIIALSVGACLFALIRGGPAERLAGGVILASLVVSLLSNWLAPRDLAPTISLAGDGIVALAILFVTLSYGKAWLGAAMLLFAGQFALHAFYLVTGRAPDLLHAMVNNFNIIAIIICLVIGTLAARREA</sequence>
<keyword evidence="3" id="KW-1185">Reference proteome</keyword>
<feature type="transmembrane region" description="Helical" evidence="1">
    <location>
        <begin position="79"/>
        <end position="100"/>
    </location>
</feature>
<feature type="transmembrane region" description="Helical" evidence="1">
    <location>
        <begin position="112"/>
        <end position="131"/>
    </location>
</feature>
<keyword evidence="1" id="KW-0812">Transmembrane</keyword>
<feature type="transmembrane region" description="Helical" evidence="1">
    <location>
        <begin position="6"/>
        <end position="23"/>
    </location>
</feature>
<feature type="transmembrane region" description="Helical" evidence="1">
    <location>
        <begin position="54"/>
        <end position="72"/>
    </location>
</feature>
<gene>
    <name evidence="2" type="ORF">DJ021_05020</name>
</gene>
<evidence type="ECO:0008006" key="4">
    <source>
        <dbReference type="Google" id="ProtNLM"/>
    </source>
</evidence>
<dbReference type="RefSeq" id="WP_111456499.1">
    <property type="nucleotide sequence ID" value="NZ_QFYP01000001.1"/>
</dbReference>
<name>A0A328AZU7_9CAUL</name>
<proteinExistence type="predicted"/>
<comment type="caution">
    <text evidence="2">The sequence shown here is derived from an EMBL/GenBank/DDBJ whole genome shotgun (WGS) entry which is preliminary data.</text>
</comment>
<dbReference type="EMBL" id="QFYP01000001">
    <property type="protein sequence ID" value="RAK59206.1"/>
    <property type="molecule type" value="Genomic_DNA"/>
</dbReference>
<reference evidence="3" key="1">
    <citation type="submission" date="2018-05" db="EMBL/GenBank/DDBJ databases">
        <authorList>
            <person name="Li X."/>
        </authorList>
    </citation>
    <scope>NUCLEOTIDE SEQUENCE [LARGE SCALE GENOMIC DNA]</scope>
    <source>
        <strain evidence="3">HKS-05</strain>
    </source>
</reference>
<feature type="transmembrane region" description="Helical" evidence="1">
    <location>
        <begin position="30"/>
        <end position="48"/>
    </location>
</feature>
<dbReference type="Proteomes" id="UP000249842">
    <property type="component" value="Unassembled WGS sequence"/>
</dbReference>
<evidence type="ECO:0000313" key="2">
    <source>
        <dbReference type="EMBL" id="RAK59206.1"/>
    </source>
</evidence>
<keyword evidence="1" id="KW-1133">Transmembrane helix</keyword>
<dbReference type="OrthoDB" id="7193018at2"/>